<comment type="caution">
    <text evidence="9">The sequence shown here is derived from an EMBL/GenBank/DDBJ whole genome shotgun (WGS) entry which is preliminary data.</text>
</comment>
<keyword evidence="4" id="KW-0064">Aspartyl protease</keyword>
<evidence type="ECO:0000313" key="10">
    <source>
        <dbReference type="Proteomes" id="UP000695562"/>
    </source>
</evidence>
<feature type="chain" id="PRO_5035163965" description="Peptidase A1 domain-containing protein" evidence="7">
    <location>
        <begin position="22"/>
        <end position="387"/>
    </location>
</feature>
<dbReference type="PANTHER" id="PTHR47965">
    <property type="entry name" value="ASPARTYL PROTEASE-RELATED"/>
    <property type="match status" value="1"/>
</dbReference>
<organism evidence="9 10">
    <name type="scientific">Polysphondylium violaceum</name>
    <dbReference type="NCBI Taxonomy" id="133409"/>
    <lineage>
        <taxon>Eukaryota</taxon>
        <taxon>Amoebozoa</taxon>
        <taxon>Evosea</taxon>
        <taxon>Eumycetozoa</taxon>
        <taxon>Dictyostelia</taxon>
        <taxon>Dictyosteliales</taxon>
        <taxon>Dictyosteliaceae</taxon>
        <taxon>Polysphondylium</taxon>
    </lineage>
</organism>
<gene>
    <name evidence="9" type="ORF">CYY_007919</name>
</gene>
<dbReference type="PROSITE" id="PS51767">
    <property type="entry name" value="PEPTIDASE_A1"/>
    <property type="match status" value="1"/>
</dbReference>
<reference evidence="9" key="1">
    <citation type="submission" date="2020-01" db="EMBL/GenBank/DDBJ databases">
        <title>Development of genomics and gene disruption for Polysphondylium violaceum indicates a role for the polyketide synthase stlB in stalk morphogenesis.</title>
        <authorList>
            <person name="Narita B."/>
            <person name="Kawabe Y."/>
            <person name="Kin K."/>
            <person name="Saito T."/>
            <person name="Gibbs R."/>
            <person name="Kuspa A."/>
            <person name="Muzny D."/>
            <person name="Queller D."/>
            <person name="Richards S."/>
            <person name="Strassman J."/>
            <person name="Sucgang R."/>
            <person name="Worley K."/>
            <person name="Schaap P."/>
        </authorList>
    </citation>
    <scope>NUCLEOTIDE SEQUENCE</scope>
    <source>
        <strain evidence="9">QSvi11</strain>
    </source>
</reference>
<keyword evidence="6" id="KW-0865">Zymogen</keyword>
<evidence type="ECO:0000256" key="5">
    <source>
        <dbReference type="ARBA" id="ARBA00022801"/>
    </source>
</evidence>
<dbReference type="OrthoDB" id="15189at2759"/>
<dbReference type="InterPro" id="IPR021109">
    <property type="entry name" value="Peptidase_aspartic_dom_sf"/>
</dbReference>
<comment type="similarity">
    <text evidence="1">Belongs to the peptidase A1 family.</text>
</comment>
<keyword evidence="10" id="KW-1185">Reference proteome</keyword>
<dbReference type="PANTHER" id="PTHR47965:SF12">
    <property type="entry name" value="ASPARTIC PROTEINASE 3-RELATED"/>
    <property type="match status" value="1"/>
</dbReference>
<feature type="domain" description="Peptidase A1" evidence="8">
    <location>
        <begin position="50"/>
        <end position="385"/>
    </location>
</feature>
<keyword evidence="2" id="KW-0645">Protease</keyword>
<feature type="signal peptide" evidence="7">
    <location>
        <begin position="1"/>
        <end position="21"/>
    </location>
</feature>
<dbReference type="InterPro" id="IPR034164">
    <property type="entry name" value="Pepsin-like_dom"/>
</dbReference>
<dbReference type="Proteomes" id="UP000695562">
    <property type="component" value="Unassembled WGS sequence"/>
</dbReference>
<dbReference type="Pfam" id="PF00026">
    <property type="entry name" value="Asp"/>
    <property type="match status" value="1"/>
</dbReference>
<dbReference type="GO" id="GO:0004190">
    <property type="term" value="F:aspartic-type endopeptidase activity"/>
    <property type="evidence" value="ECO:0007669"/>
    <property type="project" value="UniProtKB-KW"/>
</dbReference>
<evidence type="ECO:0000256" key="6">
    <source>
        <dbReference type="ARBA" id="ARBA00023145"/>
    </source>
</evidence>
<dbReference type="AlphaFoldDB" id="A0A8J4UQJ2"/>
<dbReference type="InterPro" id="IPR033121">
    <property type="entry name" value="PEPTIDASE_A1"/>
</dbReference>
<keyword evidence="3 7" id="KW-0732">Signal</keyword>
<sequence length="387" mass="42667">MGNSRFIVLFLLTVLVNIVLTLDHSTKHPTIEHKPAIKQSLVLSGKSEFLSSSIQIGPDSYPVIIDSTVNYLFVAGKKCESCTLYPPYYKESPVAETIQCDSPTCHSNGNICERISKIDPPSCGLATNLSNGATIRASLYKDFISIDDNKNIPVIIASIYKQEGGPNFNQAILGVGPSCPLCPTTPLQTLLKVLKKPYIFGVSLDKAYFGGISIGMVDPLLYTGGINYTAMSSDDNLYSITPKRVGSYWNGQILKITTEINRFVVKTSSSISYFPTAAYNLLKGFLINGCKDDIDFCPKINDLFSTCLNATDIEIDRFPSLQISFEGFSLVIPPKIYFHAISKDNQVYSCLGIQESPDQDAVFGVNLMRELYTVFDNENQRIGFGRK</sequence>
<name>A0A8J4UQJ2_9MYCE</name>
<evidence type="ECO:0000256" key="1">
    <source>
        <dbReference type="ARBA" id="ARBA00007447"/>
    </source>
</evidence>
<accession>A0A8J4UQJ2</accession>
<evidence type="ECO:0000256" key="4">
    <source>
        <dbReference type="ARBA" id="ARBA00022750"/>
    </source>
</evidence>
<dbReference type="GO" id="GO:0006508">
    <property type="term" value="P:proteolysis"/>
    <property type="evidence" value="ECO:0007669"/>
    <property type="project" value="UniProtKB-KW"/>
</dbReference>
<dbReference type="SUPFAM" id="SSF50630">
    <property type="entry name" value="Acid proteases"/>
    <property type="match status" value="1"/>
</dbReference>
<dbReference type="Gene3D" id="2.40.70.10">
    <property type="entry name" value="Acid Proteases"/>
    <property type="match status" value="2"/>
</dbReference>
<keyword evidence="5" id="KW-0378">Hydrolase</keyword>
<dbReference type="InterPro" id="IPR001461">
    <property type="entry name" value="Aspartic_peptidase_A1"/>
</dbReference>
<dbReference type="EMBL" id="AJWJ01000449">
    <property type="protein sequence ID" value="KAF2070756.1"/>
    <property type="molecule type" value="Genomic_DNA"/>
</dbReference>
<evidence type="ECO:0000313" key="9">
    <source>
        <dbReference type="EMBL" id="KAF2070756.1"/>
    </source>
</evidence>
<evidence type="ECO:0000256" key="7">
    <source>
        <dbReference type="SAM" id="SignalP"/>
    </source>
</evidence>
<evidence type="ECO:0000256" key="2">
    <source>
        <dbReference type="ARBA" id="ARBA00022670"/>
    </source>
</evidence>
<proteinExistence type="inferred from homology"/>
<evidence type="ECO:0000259" key="8">
    <source>
        <dbReference type="PROSITE" id="PS51767"/>
    </source>
</evidence>
<evidence type="ECO:0000256" key="3">
    <source>
        <dbReference type="ARBA" id="ARBA00022729"/>
    </source>
</evidence>
<protein>
    <recommendedName>
        <fullName evidence="8">Peptidase A1 domain-containing protein</fullName>
    </recommendedName>
</protein>
<dbReference type="CDD" id="cd05471">
    <property type="entry name" value="pepsin_like"/>
    <property type="match status" value="1"/>
</dbReference>